<sequence length="34" mass="4330">MYFLNWKYIFYFVVVQYALNEYNICIIKNTRCKQ</sequence>
<accession>A0A8S5TWK4</accession>
<name>A0A8S5TWK4_9CAUD</name>
<proteinExistence type="predicted"/>
<reference evidence="1" key="1">
    <citation type="journal article" date="2021" name="Proc. Natl. Acad. Sci. U.S.A.">
        <title>A Catalog of Tens of Thousands of Viruses from Human Metagenomes Reveals Hidden Associations with Chronic Diseases.</title>
        <authorList>
            <person name="Tisza M.J."/>
            <person name="Buck C.B."/>
        </authorList>
    </citation>
    <scope>NUCLEOTIDE SEQUENCE</scope>
    <source>
        <strain evidence="1">Ctcx61</strain>
    </source>
</reference>
<organism evidence="1">
    <name type="scientific">Siphoviridae sp. ctcx61</name>
    <dbReference type="NCBI Taxonomy" id="2825575"/>
    <lineage>
        <taxon>Viruses</taxon>
        <taxon>Duplodnaviria</taxon>
        <taxon>Heunggongvirae</taxon>
        <taxon>Uroviricota</taxon>
        <taxon>Caudoviricetes</taxon>
    </lineage>
</organism>
<dbReference type="EMBL" id="BK015949">
    <property type="protein sequence ID" value="DAF86590.1"/>
    <property type="molecule type" value="Genomic_DNA"/>
</dbReference>
<protein>
    <submittedName>
        <fullName evidence="1">Uncharacterized protein</fullName>
    </submittedName>
</protein>
<evidence type="ECO:0000313" key="1">
    <source>
        <dbReference type="EMBL" id="DAF86590.1"/>
    </source>
</evidence>